<keyword evidence="8 12" id="KW-0675">Receptor</keyword>
<gene>
    <name evidence="12" type="ORF">TPAR_01836</name>
</gene>
<name>A0A2S4L677_9HYPO</name>
<feature type="compositionally biased region" description="Polar residues" evidence="10">
    <location>
        <begin position="390"/>
        <end position="402"/>
    </location>
</feature>
<organism evidence="12 13">
    <name type="scientific">Tolypocladium paradoxum</name>
    <dbReference type="NCBI Taxonomy" id="94208"/>
    <lineage>
        <taxon>Eukaryota</taxon>
        <taxon>Fungi</taxon>
        <taxon>Dikarya</taxon>
        <taxon>Ascomycota</taxon>
        <taxon>Pezizomycotina</taxon>
        <taxon>Sordariomycetes</taxon>
        <taxon>Hypocreomycetidae</taxon>
        <taxon>Hypocreales</taxon>
        <taxon>Ophiocordycipitaceae</taxon>
        <taxon>Tolypocladium</taxon>
    </lineage>
</organism>
<dbReference type="Proteomes" id="UP000237481">
    <property type="component" value="Unassembled WGS sequence"/>
</dbReference>
<feature type="compositionally biased region" description="Polar residues" evidence="10">
    <location>
        <begin position="474"/>
        <end position="483"/>
    </location>
</feature>
<evidence type="ECO:0000256" key="10">
    <source>
        <dbReference type="SAM" id="MobiDB-lite"/>
    </source>
</evidence>
<dbReference type="Gene3D" id="1.20.1070.10">
    <property type="entry name" value="Rhodopsin 7-helix transmembrane proteins"/>
    <property type="match status" value="1"/>
</dbReference>
<feature type="transmembrane region" description="Helical" evidence="11">
    <location>
        <begin position="305"/>
        <end position="325"/>
    </location>
</feature>
<dbReference type="EMBL" id="PKSG01000186">
    <property type="protein sequence ID" value="POR37954.1"/>
    <property type="molecule type" value="Genomic_DNA"/>
</dbReference>
<comment type="similarity">
    <text evidence="2">Belongs to the G-protein coupled receptor 4 family.</text>
</comment>
<evidence type="ECO:0000313" key="12">
    <source>
        <dbReference type="EMBL" id="POR37954.1"/>
    </source>
</evidence>
<dbReference type="AlphaFoldDB" id="A0A2S4L677"/>
<evidence type="ECO:0000256" key="11">
    <source>
        <dbReference type="SAM" id="Phobius"/>
    </source>
</evidence>
<evidence type="ECO:0000256" key="2">
    <source>
        <dbReference type="ARBA" id="ARBA00011085"/>
    </source>
</evidence>
<accession>A0A2S4L677</accession>
<comment type="subcellular location">
    <subcellularLocation>
        <location evidence="1">Membrane</location>
        <topology evidence="1">Multi-pass membrane protein</topology>
    </subcellularLocation>
</comment>
<keyword evidence="6" id="KW-0297">G-protein coupled receptor</keyword>
<proteinExistence type="inferred from homology"/>
<feature type="transmembrane region" description="Helical" evidence="11">
    <location>
        <begin position="35"/>
        <end position="55"/>
    </location>
</feature>
<feature type="transmembrane region" description="Helical" evidence="11">
    <location>
        <begin position="191"/>
        <end position="214"/>
    </location>
</feature>
<comment type="caution">
    <text evidence="12">The sequence shown here is derived from an EMBL/GenBank/DDBJ whole genome shotgun (WGS) entry which is preliminary data.</text>
</comment>
<feature type="region of interest" description="Disordered" evidence="10">
    <location>
        <begin position="473"/>
        <end position="494"/>
    </location>
</feature>
<reference evidence="12 13" key="1">
    <citation type="submission" date="2018-01" db="EMBL/GenBank/DDBJ databases">
        <title>Harnessing the power of phylogenomics to disentangle the directionality and signatures of interkingdom host jumping in the parasitic fungal genus Tolypocladium.</title>
        <authorList>
            <person name="Quandt C.A."/>
            <person name="Patterson W."/>
            <person name="Spatafora J.W."/>
        </authorList>
    </citation>
    <scope>NUCLEOTIDE SEQUENCE [LARGE SCALE GENOMIC DNA]</scope>
    <source>
        <strain evidence="12 13">NRBC 100945</strain>
    </source>
</reference>
<evidence type="ECO:0000256" key="4">
    <source>
        <dbReference type="ARBA" id="ARBA00022692"/>
    </source>
</evidence>
<evidence type="ECO:0000256" key="1">
    <source>
        <dbReference type="ARBA" id="ARBA00004141"/>
    </source>
</evidence>
<dbReference type="OrthoDB" id="2874149at2759"/>
<feature type="transmembrane region" description="Helical" evidence="11">
    <location>
        <begin position="147"/>
        <end position="167"/>
    </location>
</feature>
<feature type="transmembrane region" description="Helical" evidence="11">
    <location>
        <begin position="105"/>
        <end position="126"/>
    </location>
</feature>
<feature type="region of interest" description="Disordered" evidence="10">
    <location>
        <begin position="382"/>
        <end position="403"/>
    </location>
</feature>
<dbReference type="PRINTS" id="PR00899">
    <property type="entry name" value="GPCRSTE3"/>
</dbReference>
<dbReference type="CDD" id="cd14966">
    <property type="entry name" value="7tmD_STE3"/>
    <property type="match status" value="1"/>
</dbReference>
<feature type="compositionally biased region" description="Polar residues" evidence="10">
    <location>
        <begin position="432"/>
        <end position="441"/>
    </location>
</feature>
<feature type="region of interest" description="Disordered" evidence="10">
    <location>
        <begin position="432"/>
        <end position="452"/>
    </location>
</feature>
<keyword evidence="3" id="KW-0589">Pheromone response</keyword>
<keyword evidence="4 11" id="KW-0812">Transmembrane</keyword>
<evidence type="ECO:0000256" key="6">
    <source>
        <dbReference type="ARBA" id="ARBA00023040"/>
    </source>
</evidence>
<keyword evidence="9" id="KW-0807">Transducer</keyword>
<evidence type="ECO:0000256" key="7">
    <source>
        <dbReference type="ARBA" id="ARBA00023136"/>
    </source>
</evidence>
<evidence type="ECO:0000256" key="9">
    <source>
        <dbReference type="ARBA" id="ARBA00023224"/>
    </source>
</evidence>
<dbReference type="GO" id="GO:0000750">
    <property type="term" value="P:pheromone-dependent signal transduction involved in conjugation with cellular fusion"/>
    <property type="evidence" value="ECO:0007669"/>
    <property type="project" value="TreeGrafter"/>
</dbReference>
<dbReference type="Pfam" id="PF02076">
    <property type="entry name" value="STE3"/>
    <property type="match status" value="1"/>
</dbReference>
<keyword evidence="5 11" id="KW-1133">Transmembrane helix</keyword>
<sequence length="546" mass="60998">MESSPTKGLFGRDDAVIFRFASDPPYTTTSLTANLILRVLLALVGNIVCLVPLHLLHRNGEFAAVVFILNNMAVNLETVVMSLIWRDDDLQSRWPGYGLCDVDAYLHNASQSLYVTCLLAIMRNLAQQVGMLRANSLTAKERRVRNLIQALIMFPLPILQLAMTWLITTERYDVGTLIGCTWVPHASWPNLAFFILPPVVVAFVTAVYAVKVYFRFREVAKTTQSALSGSRAANRRSQRTKRRLYLMVTAILVPFFPVVVTLAVINVINNQPLLPFDYYDVHNHKLPAPWNTIVFVPSSMINWMYMNNCYIPILSVVPIFVFFGMTKDAMNQYRLIFLFVGLGRVFPRLEKEYDPDRGSSAENSFGSSQSATVAGFPSSASKLNSSTSSRQLTGVHSTSSSGFRDAHARSADLAADLDMESGLGCAIHQPESSFARSQSEDTAGEPCRRNPFPFRTRLNLSMPFDLPFFKSKTAKQPETQSTLPLEPVRDAAPPSLWNCPQTRAWSDEDRLFNAPADTGDLGSSQLGAIRVDTEFTREILRESTQR</sequence>
<dbReference type="GO" id="GO:0004932">
    <property type="term" value="F:mating-type factor pheromone receptor activity"/>
    <property type="evidence" value="ECO:0007669"/>
    <property type="project" value="InterPro"/>
</dbReference>
<protein>
    <submittedName>
        <fullName evidence="12">Pheromone a factor receptor</fullName>
    </submittedName>
</protein>
<dbReference type="GO" id="GO:0005886">
    <property type="term" value="C:plasma membrane"/>
    <property type="evidence" value="ECO:0007669"/>
    <property type="project" value="TreeGrafter"/>
</dbReference>
<dbReference type="InterPro" id="IPR001499">
    <property type="entry name" value="GPCR_STE3"/>
</dbReference>
<keyword evidence="7 11" id="KW-0472">Membrane</keyword>
<evidence type="ECO:0000313" key="13">
    <source>
        <dbReference type="Proteomes" id="UP000237481"/>
    </source>
</evidence>
<evidence type="ECO:0000256" key="3">
    <source>
        <dbReference type="ARBA" id="ARBA00022507"/>
    </source>
</evidence>
<feature type="transmembrane region" description="Helical" evidence="11">
    <location>
        <begin position="244"/>
        <end position="268"/>
    </location>
</feature>
<keyword evidence="13" id="KW-1185">Reference proteome</keyword>
<dbReference type="PANTHER" id="PTHR28097">
    <property type="entry name" value="PHEROMONE A FACTOR RECEPTOR"/>
    <property type="match status" value="1"/>
</dbReference>
<evidence type="ECO:0000256" key="5">
    <source>
        <dbReference type="ARBA" id="ARBA00022989"/>
    </source>
</evidence>
<dbReference type="PANTHER" id="PTHR28097:SF1">
    <property type="entry name" value="PHEROMONE A FACTOR RECEPTOR"/>
    <property type="match status" value="1"/>
</dbReference>
<feature type="transmembrane region" description="Helical" evidence="11">
    <location>
        <begin position="62"/>
        <end position="85"/>
    </location>
</feature>
<evidence type="ECO:0000256" key="8">
    <source>
        <dbReference type="ARBA" id="ARBA00023170"/>
    </source>
</evidence>